<evidence type="ECO:0000313" key="8">
    <source>
        <dbReference type="Proteomes" id="UP000253740"/>
    </source>
</evidence>
<feature type="modified residue" description="N6-(pyridoxal phosphate)lysine" evidence="4">
    <location>
        <position position="600"/>
    </location>
</feature>
<dbReference type="InterPro" id="IPR052182">
    <property type="entry name" value="Glycogen/Maltodextrin_Phosph"/>
</dbReference>
<dbReference type="InterPro" id="IPR024517">
    <property type="entry name" value="Glycogen_phosphorylase_DUF3417"/>
</dbReference>
<accession>A0A0K8QQ02</accession>
<reference evidence="6" key="1">
    <citation type="submission" date="2015-03" db="EMBL/GenBank/DDBJ databases">
        <title>Draft genome sequence of Mizugakiibacter sediminis skMP5.</title>
        <authorList>
            <person name="Watanabe T."/>
            <person name="Kojima H."/>
            <person name="Fukui M."/>
        </authorList>
    </citation>
    <scope>NUCLEOTIDE SEQUENCE</scope>
    <source>
        <strain evidence="6">SkMP5</strain>
    </source>
</reference>
<dbReference type="Pfam" id="PF00343">
    <property type="entry name" value="Phosphorylase"/>
    <property type="match status" value="1"/>
</dbReference>
<organism evidence="7">
    <name type="scientific">Mizugakiibacter sediminis</name>
    <dbReference type="NCBI Taxonomy" id="1475481"/>
    <lineage>
        <taxon>Bacteria</taxon>
        <taxon>Pseudomonadati</taxon>
        <taxon>Pseudomonadota</taxon>
        <taxon>Gammaproteobacteria</taxon>
        <taxon>Lysobacterales</taxon>
        <taxon>Rhodanobacteraceae</taxon>
        <taxon>Mizugakiibacter</taxon>
    </lineage>
</organism>
<dbReference type="PANTHER" id="PTHR42655:SF1">
    <property type="entry name" value="GLYCOGEN PHOSPHORYLASE"/>
    <property type="match status" value="1"/>
</dbReference>
<dbReference type="Gene3D" id="3.40.50.2000">
    <property type="entry name" value="Glycogen Phosphorylase B"/>
    <property type="match status" value="3"/>
</dbReference>
<dbReference type="AlphaFoldDB" id="A0A0K8QQ02"/>
<dbReference type="EMBL" id="DF952403">
    <property type="protein sequence ID" value="GAN45836.1"/>
    <property type="molecule type" value="Genomic_DNA"/>
</dbReference>
<evidence type="ECO:0000313" key="7">
    <source>
        <dbReference type="EMBL" id="GAP66948.1"/>
    </source>
</evidence>
<reference evidence="7" key="2">
    <citation type="submission" date="2015-08" db="EMBL/GenBank/DDBJ databases">
        <title>Complete DNA Sequence of Pseudomonas syringae pv. actinidiae, the Causal Agent of Kiwifruit Canker Disease.</title>
        <authorList>
            <person name="Rikkerink E.H.A."/>
            <person name="Fineran P.C."/>
        </authorList>
    </citation>
    <scope>NUCLEOTIDE SEQUENCE</scope>
    <source>
        <strain evidence="7">SkMP5</strain>
    </source>
</reference>
<dbReference type="PIRSF" id="PIRSF000460">
    <property type="entry name" value="Pprylas_GlgP"/>
    <property type="match status" value="1"/>
</dbReference>
<dbReference type="EMBL" id="DF970239">
    <property type="protein sequence ID" value="GAP66948.1"/>
    <property type="molecule type" value="Genomic_DNA"/>
</dbReference>
<gene>
    <name evidence="6" type="ORF">MBSD_2404</name>
    <name evidence="7" type="ORF">MBSD_n2264</name>
</gene>
<dbReference type="STRING" id="1475481.GCA_000953855_02310"/>
<evidence type="ECO:0000256" key="1">
    <source>
        <dbReference type="ARBA" id="ARBA00001275"/>
    </source>
</evidence>
<evidence type="ECO:0000256" key="2">
    <source>
        <dbReference type="ARBA" id="ARBA00006047"/>
    </source>
</evidence>
<keyword evidence="4" id="KW-0663">Pyridoxal phosphate</keyword>
<evidence type="ECO:0000256" key="3">
    <source>
        <dbReference type="ARBA" id="ARBA00022533"/>
    </source>
</evidence>
<comment type="catalytic activity">
    <reaction evidence="1">
        <text>[(1-&gt;4)-alpha-D-glucosyl](n) + phosphate = [(1-&gt;4)-alpha-D-glucosyl](n-1) + alpha-D-glucose 1-phosphate</text>
        <dbReference type="Rhea" id="RHEA:41732"/>
        <dbReference type="Rhea" id="RHEA-COMP:9584"/>
        <dbReference type="Rhea" id="RHEA-COMP:9586"/>
        <dbReference type="ChEBI" id="CHEBI:15444"/>
        <dbReference type="ChEBI" id="CHEBI:43474"/>
        <dbReference type="ChEBI" id="CHEBI:58601"/>
        <dbReference type="EC" id="2.4.1.1"/>
    </reaction>
</comment>
<feature type="domain" description="DUF3417" evidence="5">
    <location>
        <begin position="9"/>
        <end position="114"/>
    </location>
</feature>
<dbReference type="InterPro" id="IPR011834">
    <property type="entry name" value="Agluc_phsphrylas"/>
</dbReference>
<evidence type="ECO:0000256" key="4">
    <source>
        <dbReference type="PIRSR" id="PIRSR000460-1"/>
    </source>
</evidence>
<dbReference type="GO" id="GO:0008184">
    <property type="term" value="F:glycogen phosphorylase activity"/>
    <property type="evidence" value="ECO:0007669"/>
    <property type="project" value="InterPro"/>
</dbReference>
<dbReference type="InterPro" id="IPR000811">
    <property type="entry name" value="Glyco_trans_35"/>
</dbReference>
<dbReference type="Pfam" id="PF11897">
    <property type="entry name" value="DUF3417"/>
    <property type="match status" value="1"/>
</dbReference>
<dbReference type="HOGENOM" id="CLU_015112_0_0_6"/>
<sequence length="836" mass="93744">MPSATPRPLPDSLVALRELALNLHWTWSHASDVLWRRIDDELWQRTENPWALLQNVPQSRLEKLAEDAAFAGELRHAIDEHRSYLQEAGWYARQPEQDLGTVAYFSMEFGLSEAVSLYAGGLGVLAGDFLKTASDLGLPVVGVGLLYQEGYFRQIIDAGGRQTEAYPNNEPASLPIQPALGADGEWLKVGLRLPGRTLFLRVWQANVGRVRLYLLDSNDIRNGAADRGITAQLYGGGAEMRLLQEIVLGVGGLAMLEALGVEPTVCHLNEGHAALVTLERARRFMRRAGTSFWEAWWATRAGNVFTTHTPVAAGFDAFPPSLVYKYSRDYVGDFAIPPRELLALGRRDPRDDDEPFNMVHLALRGCAQTNAVSALHGEVSRHLFGPLYPRWPTREVPLRHVTNGVHVPSWDSVWSDRLWTTCCGKERWRGELDVLPESIAAADDETLWALATTQRRDLVDYARERLAWHLGQRGESPALVAEAAQVLDPNILTLGLARRFAGYKRPNLLLHDADRLARLLCDAQRPVQLIVAGKAHPQDEQGKRLIHAWIEFMRRPGVRMRAVFLEDYDMALAQRLVQGVDVWINTPQPPWEACGTSGMKVLVNGGLNLSVLDGWWAEAYDPACGWGIESAAGRDDAGADAADADCLYRILEREVVPDFYDRDARGVPRRWVARMRASMSRLAPRFSSNRMLREYLQRFYRVAAAALRRRTDDGARLARDLRAWQTAVEARWHEVRLGDVEAKREEGAWRLSVPVYLGGLTPDMVRVEAYADPAPEREGACEPMRCGDAIPGSVHGYLYEARVPDARPAADYTPRIRPWHAEAFLPAELALITWQR</sequence>
<keyword evidence="3" id="KW-0021">Allosteric enzyme</keyword>
<dbReference type="GO" id="GO:0030170">
    <property type="term" value="F:pyridoxal phosphate binding"/>
    <property type="evidence" value="ECO:0007669"/>
    <property type="project" value="InterPro"/>
</dbReference>
<keyword evidence="8" id="KW-1185">Reference proteome</keyword>
<dbReference type="PANTHER" id="PTHR42655">
    <property type="entry name" value="GLYCOGEN PHOSPHORYLASE"/>
    <property type="match status" value="1"/>
</dbReference>
<evidence type="ECO:0000313" key="6">
    <source>
        <dbReference type="EMBL" id="GAN45836.1"/>
    </source>
</evidence>
<dbReference type="OrthoDB" id="7229284at2"/>
<dbReference type="Proteomes" id="UP000253740">
    <property type="component" value="Unassembled WGS sequence"/>
</dbReference>
<dbReference type="GO" id="GO:0005975">
    <property type="term" value="P:carbohydrate metabolic process"/>
    <property type="evidence" value="ECO:0007669"/>
    <property type="project" value="InterPro"/>
</dbReference>
<comment type="similarity">
    <text evidence="2">Belongs to the glycogen phosphorylase family.</text>
</comment>
<name>A0A0K8QQ02_9GAMM</name>
<dbReference type="SUPFAM" id="SSF53756">
    <property type="entry name" value="UDP-Glycosyltransferase/glycogen phosphorylase"/>
    <property type="match status" value="1"/>
</dbReference>
<dbReference type="RefSeq" id="WP_062537508.1">
    <property type="nucleotide sequence ID" value="NZ_DF970239.1"/>
</dbReference>
<protein>
    <submittedName>
        <fullName evidence="7">Glycogen phosphorylase</fullName>
    </submittedName>
</protein>
<evidence type="ECO:0000259" key="5">
    <source>
        <dbReference type="Pfam" id="PF11897"/>
    </source>
</evidence>
<proteinExistence type="inferred from homology"/>
<dbReference type="NCBIfam" id="TIGR02094">
    <property type="entry name" value="more_P_ylases"/>
    <property type="match status" value="1"/>
</dbReference>